<evidence type="ECO:0000256" key="6">
    <source>
        <dbReference type="PIRSR" id="PIRSR038994-2"/>
    </source>
</evidence>
<evidence type="ECO:0000256" key="7">
    <source>
        <dbReference type="PIRSR" id="PIRSR038994-3"/>
    </source>
</evidence>
<keyword evidence="2 7" id="KW-0479">Metal-binding</keyword>
<protein>
    <recommendedName>
        <fullName evidence="10">N-acetylglucosamine-6-phosphate deacetylase</fullName>
    </recommendedName>
</protein>
<evidence type="ECO:0000256" key="3">
    <source>
        <dbReference type="ARBA" id="ARBA00022801"/>
    </source>
</evidence>
<comment type="cofactor">
    <cofactor evidence="7">
        <name>a divalent metal cation</name>
        <dbReference type="ChEBI" id="CHEBI:60240"/>
    </cofactor>
    <text evidence="7">Binds 1 divalent metal cation per subunit.</text>
</comment>
<evidence type="ECO:0000256" key="2">
    <source>
        <dbReference type="ARBA" id="ARBA00022723"/>
    </source>
</evidence>
<keyword evidence="3 4" id="KW-0378">Hydrolase</keyword>
<feature type="binding site" evidence="6">
    <location>
        <position position="246"/>
    </location>
    <ligand>
        <name>substrate</name>
    </ligand>
</feature>
<dbReference type="Gene3D" id="3.20.20.140">
    <property type="entry name" value="Metal-dependent hydrolases"/>
    <property type="match status" value="1"/>
</dbReference>
<dbReference type="PATRIC" id="fig|1736674.3.peg.1296"/>
<feature type="binding site" evidence="7">
    <location>
        <position position="211"/>
    </location>
    <ligand>
        <name>Zn(2+)</name>
        <dbReference type="ChEBI" id="CHEBI:29105"/>
    </ligand>
</feature>
<comment type="similarity">
    <text evidence="1 4">Belongs to the metallo-dependent hydrolases superfamily. NagA family.</text>
</comment>
<evidence type="ECO:0000313" key="8">
    <source>
        <dbReference type="EMBL" id="ALJ04766.1"/>
    </source>
</evidence>
<feature type="binding site" evidence="6">
    <location>
        <begin position="214"/>
        <end position="215"/>
    </location>
    <ligand>
        <name>substrate</name>
    </ligand>
</feature>
<feature type="binding site" evidence="6">
    <location>
        <position position="222"/>
    </location>
    <ligand>
        <name>substrate</name>
    </ligand>
</feature>
<evidence type="ECO:0000256" key="5">
    <source>
        <dbReference type="PIRSR" id="PIRSR038994-1"/>
    </source>
</evidence>
<feature type="binding site" evidence="6">
    <location>
        <begin position="305"/>
        <end position="307"/>
    </location>
    <ligand>
        <name>substrate</name>
    </ligand>
</feature>
<sequence length="379" mass="41824">MKEIINCVDCISNELIQIEIDDNFEVSRKRIDVKSEETIYVAPGLLDIQINGFSGVDFNTFPIIENDFLKVINSLSKEGVLSFFPTIITNSDINIINLLKNINKLCLKNSLIESYVSGIHLEGPFISPVKEASGAHSKNYIKAPDWELFEVFQEASGNRIKIVTISPEWDNSIEFITKCVANNIIVSIGHTVASNGQIDAAVRAGAKMSTHLGNGAPLSLHRNSNIIFDQLANNYLIPSVIADGFHLPDNFLKIVIQVKKKHVILVSDSTMFAGMEAGVYHSHIGGKVKLEKEGKLSTYKNENVLAGSAVSLLHCVNKLFSSGIVSLTEAWSFASIQPRELVGLSDTNNDFILFKLKDNSIHILSVYKSGKQIYINSEI</sequence>
<dbReference type="EMBL" id="CP012898">
    <property type="protein sequence ID" value="ALJ04766.1"/>
    <property type="molecule type" value="Genomic_DNA"/>
</dbReference>
<dbReference type="OrthoDB" id="9776488at2"/>
<proteinExistence type="inferred from homology"/>
<feature type="binding site" evidence="6">
    <location>
        <position position="135"/>
    </location>
    <ligand>
        <name>substrate</name>
    </ligand>
</feature>
<dbReference type="InterPro" id="IPR032466">
    <property type="entry name" value="Metal_Hydrolase"/>
</dbReference>
<feature type="binding site" evidence="7">
    <location>
        <position position="122"/>
    </location>
    <ligand>
        <name>Zn(2+)</name>
        <dbReference type="ChEBI" id="CHEBI:29105"/>
    </ligand>
</feature>
<dbReference type="Proteomes" id="UP000057981">
    <property type="component" value="Chromosome"/>
</dbReference>
<dbReference type="STRING" id="1736674.APS56_06345"/>
<evidence type="ECO:0008006" key="10">
    <source>
        <dbReference type="Google" id="ProtNLM"/>
    </source>
</evidence>
<dbReference type="PANTHER" id="PTHR11113:SF14">
    <property type="entry name" value="N-ACETYLGLUCOSAMINE-6-PHOSPHATE DEACETYLASE"/>
    <property type="match status" value="1"/>
</dbReference>
<dbReference type="AlphaFoldDB" id="A0A0N7HYB2"/>
<accession>A0A0N7HYB2</accession>
<dbReference type="SUPFAM" id="SSF51556">
    <property type="entry name" value="Metallo-dependent hydrolases"/>
    <property type="match status" value="1"/>
</dbReference>
<dbReference type="KEGG" id="ahz:APS56_06345"/>
<keyword evidence="4" id="KW-0119">Carbohydrate metabolism</keyword>
<organism evidence="8 9">
    <name type="scientific">Pseudalgibacter alginicilyticus</name>
    <dbReference type="NCBI Taxonomy" id="1736674"/>
    <lineage>
        <taxon>Bacteria</taxon>
        <taxon>Pseudomonadati</taxon>
        <taxon>Bacteroidota</taxon>
        <taxon>Flavobacteriia</taxon>
        <taxon>Flavobacteriales</taxon>
        <taxon>Flavobacteriaceae</taxon>
        <taxon>Pseudalgibacter</taxon>
    </lineage>
</organism>
<feature type="active site" description="Proton donor/acceptor" evidence="5">
    <location>
        <position position="268"/>
    </location>
</feature>
<name>A0A0N7HYB2_9FLAO</name>
<dbReference type="RefSeq" id="WP_054726160.1">
    <property type="nucleotide sequence ID" value="NZ_CP012898.1"/>
</dbReference>
<keyword evidence="9" id="KW-1185">Reference proteome</keyword>
<dbReference type="InterPro" id="IPR003764">
    <property type="entry name" value="GlcNAc_6-P_deAcase"/>
</dbReference>
<evidence type="ECO:0000256" key="4">
    <source>
        <dbReference type="PIRNR" id="PIRNR038994"/>
    </source>
</evidence>
<gene>
    <name evidence="8" type="ORF">APS56_06345</name>
</gene>
<dbReference type="PANTHER" id="PTHR11113">
    <property type="entry name" value="N-ACETYLGLUCOSAMINE-6-PHOSPHATE DEACETYLASE"/>
    <property type="match status" value="1"/>
</dbReference>
<dbReference type="GO" id="GO:0006046">
    <property type="term" value="P:N-acetylglucosamine catabolic process"/>
    <property type="evidence" value="ECO:0007669"/>
    <property type="project" value="TreeGrafter"/>
</dbReference>
<dbReference type="PIRSF" id="PIRSF038994">
    <property type="entry name" value="NagA"/>
    <property type="match status" value="1"/>
</dbReference>
<dbReference type="GO" id="GO:0046872">
    <property type="term" value="F:metal ion binding"/>
    <property type="evidence" value="ECO:0007669"/>
    <property type="project" value="UniProtKB-KW"/>
</dbReference>
<reference evidence="8 9" key="1">
    <citation type="submission" date="2015-10" db="EMBL/GenBank/DDBJ databases">
        <authorList>
            <person name="Gilbert D.G."/>
        </authorList>
    </citation>
    <scope>NUCLEOTIDE SEQUENCE [LARGE SCALE GENOMIC DNA]</scope>
    <source>
        <strain evidence="9">HZ-22</strain>
    </source>
</reference>
<evidence type="ECO:0000256" key="1">
    <source>
        <dbReference type="ARBA" id="ARBA00010716"/>
    </source>
</evidence>
<dbReference type="GO" id="GO:0008448">
    <property type="term" value="F:N-acetylglucosamine-6-phosphate deacetylase activity"/>
    <property type="evidence" value="ECO:0007669"/>
    <property type="project" value="InterPro"/>
</dbReference>
<feature type="binding site" evidence="7">
    <location>
        <position position="190"/>
    </location>
    <ligand>
        <name>Zn(2+)</name>
        <dbReference type="ChEBI" id="CHEBI:29105"/>
    </ligand>
</feature>
<evidence type="ECO:0000313" key="9">
    <source>
        <dbReference type="Proteomes" id="UP000057981"/>
    </source>
</evidence>